<dbReference type="EMBL" id="BOPD01000053">
    <property type="protein sequence ID" value="GIJ36528.1"/>
    <property type="molecule type" value="Genomic_DNA"/>
</dbReference>
<name>A0A9W5XN71_9ACTN</name>
<evidence type="ECO:0000313" key="3">
    <source>
        <dbReference type="Proteomes" id="UP000607311"/>
    </source>
</evidence>
<dbReference type="Gene3D" id="2.120.10.30">
    <property type="entry name" value="TolB, C-terminal domain"/>
    <property type="match status" value="1"/>
</dbReference>
<evidence type="ECO:0008006" key="4">
    <source>
        <dbReference type="Google" id="ProtNLM"/>
    </source>
</evidence>
<dbReference type="InterPro" id="IPR011042">
    <property type="entry name" value="6-blade_b-propeller_TolB-like"/>
</dbReference>
<gene>
    <name evidence="2" type="ORF">Vse01_56760</name>
</gene>
<dbReference type="OrthoDB" id="504981at2"/>
<evidence type="ECO:0000256" key="1">
    <source>
        <dbReference type="SAM" id="SignalP"/>
    </source>
</evidence>
<dbReference type="InterPro" id="IPR051200">
    <property type="entry name" value="Host-pathogen_enzymatic-act"/>
</dbReference>
<dbReference type="PANTHER" id="PTHR47197">
    <property type="entry name" value="PROTEIN NIRF"/>
    <property type="match status" value="1"/>
</dbReference>
<keyword evidence="1" id="KW-0732">Signal</keyword>
<sequence>MRRLLAILIVPVLGALGAVPAPASASVPTSAFGAPGPRPDSYVLAGDDAYPEGIARDPRSPYFYVSSLTDGRIYRGDVRSPRTTVWLPGNAADGRTTAGGMKVDHRGRLIVAGGGTGYVWVYDTRTGALLHRFATAAPNSMLNDVALTANGDVYVTDSFQPTLYRIPAADLRGGTGTTRPLPTFLDLRGTSIEWNAGFNLNGLVATHDQRHLIVADYNDGALHRIDLRRRTVRAIDLGGATVHGDGLLVRGRTLYVVSNIDGNGNTVNVLRLNRRADQARLLGRLTDPALHGPSTAAFDGRDLLVVNFQYGAENPVLPYTVVRLGAGLAWPPVSGGRTTSDDRLS</sequence>
<dbReference type="Gene3D" id="2.130.10.10">
    <property type="entry name" value="YVTN repeat-like/Quinoprotein amine dehydrogenase"/>
    <property type="match status" value="1"/>
</dbReference>
<dbReference type="RefSeq" id="WP_093407297.1">
    <property type="nucleotide sequence ID" value="NZ_BOPD01000053.1"/>
</dbReference>
<accession>A0A9W5XN71</accession>
<comment type="caution">
    <text evidence="2">The sequence shown here is derived from an EMBL/GenBank/DDBJ whole genome shotgun (WGS) entry which is preliminary data.</text>
</comment>
<dbReference type="Proteomes" id="UP000607311">
    <property type="component" value="Unassembled WGS sequence"/>
</dbReference>
<keyword evidence="3" id="KW-1185">Reference proteome</keyword>
<dbReference type="SUPFAM" id="SSF63829">
    <property type="entry name" value="Calcium-dependent phosphotriesterase"/>
    <property type="match status" value="1"/>
</dbReference>
<proteinExistence type="predicted"/>
<reference evidence="2" key="1">
    <citation type="submission" date="2021-01" db="EMBL/GenBank/DDBJ databases">
        <title>Whole genome shotgun sequence of Verrucosispora sediminis NBRC 107745.</title>
        <authorList>
            <person name="Komaki H."/>
            <person name="Tamura T."/>
        </authorList>
    </citation>
    <scope>NUCLEOTIDE SEQUENCE</scope>
    <source>
        <strain evidence="2">NBRC 107745</strain>
    </source>
</reference>
<feature type="signal peptide" evidence="1">
    <location>
        <begin position="1"/>
        <end position="25"/>
    </location>
</feature>
<organism evidence="2 3">
    <name type="scientific">Micromonospora sediminimaris</name>
    <dbReference type="NCBI Taxonomy" id="547162"/>
    <lineage>
        <taxon>Bacteria</taxon>
        <taxon>Bacillati</taxon>
        <taxon>Actinomycetota</taxon>
        <taxon>Actinomycetes</taxon>
        <taxon>Micromonosporales</taxon>
        <taxon>Micromonosporaceae</taxon>
        <taxon>Micromonospora</taxon>
    </lineage>
</organism>
<dbReference type="InterPro" id="IPR015943">
    <property type="entry name" value="WD40/YVTN_repeat-like_dom_sf"/>
</dbReference>
<dbReference type="PANTHER" id="PTHR47197:SF3">
    <property type="entry name" value="DIHYDRO-HEME D1 DEHYDROGENASE"/>
    <property type="match status" value="1"/>
</dbReference>
<protein>
    <recommendedName>
        <fullName evidence="4">Sugar lactone lactonase YvrE</fullName>
    </recommendedName>
</protein>
<evidence type="ECO:0000313" key="2">
    <source>
        <dbReference type="EMBL" id="GIJ36528.1"/>
    </source>
</evidence>
<dbReference type="AlphaFoldDB" id="A0A9W5XN71"/>
<feature type="chain" id="PRO_5040866639" description="Sugar lactone lactonase YvrE" evidence="1">
    <location>
        <begin position="26"/>
        <end position="345"/>
    </location>
</feature>